<protein>
    <submittedName>
        <fullName evidence="2">Uncharacterized protein</fullName>
    </submittedName>
</protein>
<dbReference type="AlphaFoldDB" id="A0A1H8UFC7"/>
<evidence type="ECO:0000313" key="2">
    <source>
        <dbReference type="EMBL" id="SEP01786.1"/>
    </source>
</evidence>
<name>A0A1H8UFC7_9EURY</name>
<reference evidence="3" key="1">
    <citation type="submission" date="2016-10" db="EMBL/GenBank/DDBJ databases">
        <authorList>
            <person name="Varghese N."/>
            <person name="Submissions S."/>
        </authorList>
    </citation>
    <scope>NUCLEOTIDE SEQUENCE [LARGE SCALE GENOMIC DNA]</scope>
    <source>
        <strain evidence="3">IBRC-M 10043</strain>
    </source>
</reference>
<dbReference type="Proteomes" id="UP000198775">
    <property type="component" value="Unassembled WGS sequence"/>
</dbReference>
<feature type="region of interest" description="Disordered" evidence="1">
    <location>
        <begin position="1"/>
        <end position="34"/>
    </location>
</feature>
<dbReference type="OrthoDB" id="240324at2157"/>
<proteinExistence type="predicted"/>
<dbReference type="EMBL" id="FOCX01000027">
    <property type="protein sequence ID" value="SEP01786.1"/>
    <property type="molecule type" value="Genomic_DNA"/>
</dbReference>
<evidence type="ECO:0000313" key="3">
    <source>
        <dbReference type="Proteomes" id="UP000198775"/>
    </source>
</evidence>
<sequence length="102" mass="10947">MGKEGSGAGHCHRPFKPPRIFDREATGGRAEPQADAFASGAVDGDELEAAVEAVGYDTETIARREDVLEDVASVYELDFRPYGGTLIQEDGNEEGTTEADAW</sequence>
<organism evidence="2 3">
    <name type="scientific">Halorientalis persicus</name>
    <dbReference type="NCBI Taxonomy" id="1367881"/>
    <lineage>
        <taxon>Archaea</taxon>
        <taxon>Methanobacteriati</taxon>
        <taxon>Methanobacteriota</taxon>
        <taxon>Stenosarchaea group</taxon>
        <taxon>Halobacteria</taxon>
        <taxon>Halobacteriales</taxon>
        <taxon>Haloarculaceae</taxon>
        <taxon>Halorientalis</taxon>
    </lineage>
</organism>
<dbReference type="RefSeq" id="WP_092663455.1">
    <property type="nucleotide sequence ID" value="NZ_FOCX01000027.1"/>
</dbReference>
<evidence type="ECO:0000256" key="1">
    <source>
        <dbReference type="SAM" id="MobiDB-lite"/>
    </source>
</evidence>
<gene>
    <name evidence="2" type="ORF">SAMN05216388_102730</name>
</gene>
<keyword evidence="3" id="KW-1185">Reference proteome</keyword>
<accession>A0A1H8UFC7</accession>